<dbReference type="RefSeq" id="WP_025074282.1">
    <property type="nucleotide sequence ID" value="NZ_FQVD01000008.1"/>
</dbReference>
<dbReference type="STRING" id="871325.SAMN05444349_108113"/>
<name>A0A1M4XKQ8_9BACE</name>
<evidence type="ECO:0000313" key="2">
    <source>
        <dbReference type="Proteomes" id="UP000184436"/>
    </source>
</evidence>
<dbReference type="Proteomes" id="UP000184436">
    <property type="component" value="Unassembled WGS sequence"/>
</dbReference>
<protein>
    <submittedName>
        <fullName evidence="1">Uncharacterized protein</fullName>
    </submittedName>
</protein>
<organism evidence="1 2">
    <name type="scientific">Bacteroides faecichinchillae</name>
    <dbReference type="NCBI Taxonomy" id="871325"/>
    <lineage>
        <taxon>Bacteria</taxon>
        <taxon>Pseudomonadati</taxon>
        <taxon>Bacteroidota</taxon>
        <taxon>Bacteroidia</taxon>
        <taxon>Bacteroidales</taxon>
        <taxon>Bacteroidaceae</taxon>
        <taxon>Bacteroides</taxon>
    </lineage>
</organism>
<dbReference type="OrthoDB" id="1049393at2"/>
<keyword evidence="2" id="KW-1185">Reference proteome</keyword>
<reference evidence="1 2" key="1">
    <citation type="submission" date="2016-11" db="EMBL/GenBank/DDBJ databases">
        <authorList>
            <person name="Jaros S."/>
            <person name="Januszkiewicz K."/>
            <person name="Wedrychowicz H."/>
        </authorList>
    </citation>
    <scope>NUCLEOTIDE SEQUENCE [LARGE SCALE GENOMIC DNA]</scope>
    <source>
        <strain evidence="1 2">DSM 26883</strain>
    </source>
</reference>
<dbReference type="EMBL" id="FQVD01000008">
    <property type="protein sequence ID" value="SHE94040.1"/>
    <property type="molecule type" value="Genomic_DNA"/>
</dbReference>
<gene>
    <name evidence="1" type="ORF">SAMN05444349_108113</name>
</gene>
<dbReference type="AlphaFoldDB" id="A0A1M4XKQ8"/>
<sequence>MKPNDILQLESSDMRQAYLFEEDGHWYAYEHSANRIEKFVKGFVDFKHKVQDVCGRMKVEIDLGILEQCSITLCEDSLLVLDCPRATIKK</sequence>
<proteinExistence type="predicted"/>
<accession>A0A1M4XKQ8</accession>
<evidence type="ECO:0000313" key="1">
    <source>
        <dbReference type="EMBL" id="SHE94040.1"/>
    </source>
</evidence>